<evidence type="ECO:0000256" key="3">
    <source>
        <dbReference type="ARBA" id="ARBA00023163"/>
    </source>
</evidence>
<dbReference type="InterPro" id="IPR009057">
    <property type="entry name" value="Homeodomain-like_sf"/>
</dbReference>
<dbReference type="Gene3D" id="3.40.50.10490">
    <property type="entry name" value="Glucose-6-phosphate isomerase like protein, domain 1"/>
    <property type="match status" value="1"/>
</dbReference>
<dbReference type="InterPro" id="IPR036388">
    <property type="entry name" value="WH-like_DNA-bd_sf"/>
</dbReference>
<evidence type="ECO:0000256" key="1">
    <source>
        <dbReference type="ARBA" id="ARBA00023015"/>
    </source>
</evidence>
<dbReference type="Gene3D" id="1.10.10.10">
    <property type="entry name" value="Winged helix-like DNA-binding domain superfamily/Winged helix DNA-binding domain"/>
    <property type="match status" value="1"/>
</dbReference>
<reference evidence="6 7" key="1">
    <citation type="submission" date="2019-05" db="EMBL/GenBank/DDBJ databases">
        <authorList>
            <person name="Narsing Rao M.P."/>
            <person name="Li W.J."/>
        </authorList>
    </citation>
    <scope>NUCLEOTIDE SEQUENCE [LARGE SCALE GENOMIC DNA]</scope>
    <source>
        <strain evidence="6 7">SYSU_K30003</strain>
    </source>
</reference>
<dbReference type="Pfam" id="PF01380">
    <property type="entry name" value="SIS"/>
    <property type="match status" value="1"/>
</dbReference>
<evidence type="ECO:0000259" key="4">
    <source>
        <dbReference type="PROSITE" id="PS51071"/>
    </source>
</evidence>
<dbReference type="GO" id="GO:1901135">
    <property type="term" value="P:carbohydrate derivative metabolic process"/>
    <property type="evidence" value="ECO:0007669"/>
    <property type="project" value="InterPro"/>
</dbReference>
<dbReference type="EMBL" id="VCIW01000009">
    <property type="protein sequence ID" value="TLS51346.1"/>
    <property type="molecule type" value="Genomic_DNA"/>
</dbReference>
<dbReference type="SUPFAM" id="SSF46689">
    <property type="entry name" value="Homeodomain-like"/>
    <property type="match status" value="1"/>
</dbReference>
<dbReference type="PANTHER" id="PTHR30514">
    <property type="entry name" value="GLUCOKINASE"/>
    <property type="match status" value="1"/>
</dbReference>
<accession>A0A5R9GAJ9</accession>
<evidence type="ECO:0000313" key="7">
    <source>
        <dbReference type="Proteomes" id="UP000309676"/>
    </source>
</evidence>
<dbReference type="GO" id="GO:0003677">
    <property type="term" value="F:DNA binding"/>
    <property type="evidence" value="ECO:0007669"/>
    <property type="project" value="UniProtKB-KW"/>
</dbReference>
<proteinExistence type="predicted"/>
<dbReference type="OrthoDB" id="370421at2"/>
<dbReference type="PROSITE" id="PS51071">
    <property type="entry name" value="HTH_RPIR"/>
    <property type="match status" value="1"/>
</dbReference>
<dbReference type="PANTHER" id="PTHR30514:SF1">
    <property type="entry name" value="HTH-TYPE TRANSCRIPTIONAL REGULATOR HEXR-RELATED"/>
    <property type="match status" value="1"/>
</dbReference>
<dbReference type="PROSITE" id="PS51464">
    <property type="entry name" value="SIS"/>
    <property type="match status" value="1"/>
</dbReference>
<feature type="domain" description="SIS" evidence="5">
    <location>
        <begin position="124"/>
        <end position="264"/>
    </location>
</feature>
<keyword evidence="1" id="KW-0805">Transcription regulation</keyword>
<dbReference type="SUPFAM" id="SSF53697">
    <property type="entry name" value="SIS domain"/>
    <property type="match status" value="1"/>
</dbReference>
<gene>
    <name evidence="6" type="ORF">FE782_14605</name>
</gene>
<dbReference type="InterPro" id="IPR001347">
    <property type="entry name" value="SIS_dom"/>
</dbReference>
<dbReference type="InterPro" id="IPR047640">
    <property type="entry name" value="RpiR-like"/>
</dbReference>
<keyword evidence="7" id="KW-1185">Reference proteome</keyword>
<dbReference type="InterPro" id="IPR046348">
    <property type="entry name" value="SIS_dom_sf"/>
</dbReference>
<dbReference type="Proteomes" id="UP000309676">
    <property type="component" value="Unassembled WGS sequence"/>
</dbReference>
<evidence type="ECO:0000256" key="2">
    <source>
        <dbReference type="ARBA" id="ARBA00023125"/>
    </source>
</evidence>
<evidence type="ECO:0000313" key="6">
    <source>
        <dbReference type="EMBL" id="TLS51346.1"/>
    </source>
</evidence>
<name>A0A5R9GAJ9_9BACL</name>
<keyword evidence="3" id="KW-0804">Transcription</keyword>
<feature type="domain" description="HTH rpiR-type" evidence="4">
    <location>
        <begin position="2"/>
        <end position="78"/>
    </location>
</feature>
<dbReference type="RefSeq" id="WP_138194958.1">
    <property type="nucleotide sequence ID" value="NZ_VCIW01000009.1"/>
</dbReference>
<dbReference type="GO" id="GO:0003700">
    <property type="term" value="F:DNA-binding transcription factor activity"/>
    <property type="evidence" value="ECO:0007669"/>
    <property type="project" value="InterPro"/>
</dbReference>
<comment type="caution">
    <text evidence="6">The sequence shown here is derived from an EMBL/GenBank/DDBJ whole genome shotgun (WGS) entry which is preliminary data.</text>
</comment>
<organism evidence="6 7">
    <name type="scientific">Paenibacillus antri</name>
    <dbReference type="NCBI Taxonomy" id="2582848"/>
    <lineage>
        <taxon>Bacteria</taxon>
        <taxon>Bacillati</taxon>
        <taxon>Bacillota</taxon>
        <taxon>Bacilli</taxon>
        <taxon>Bacillales</taxon>
        <taxon>Paenibacillaceae</taxon>
        <taxon>Paenibacillus</taxon>
    </lineage>
</organism>
<dbReference type="AlphaFoldDB" id="A0A5R9GAJ9"/>
<dbReference type="InterPro" id="IPR035472">
    <property type="entry name" value="RpiR-like_SIS"/>
</dbReference>
<evidence type="ECO:0000259" key="5">
    <source>
        <dbReference type="PROSITE" id="PS51464"/>
    </source>
</evidence>
<dbReference type="GO" id="GO:0097367">
    <property type="term" value="F:carbohydrate derivative binding"/>
    <property type="evidence" value="ECO:0007669"/>
    <property type="project" value="InterPro"/>
</dbReference>
<sequence length="286" mass="31044">MSNILYAIRERLSSLHPKERALAEYILEHPQEATRSGITELAERAGASTATITRFCKSMRFDGFPDFKLKLAEELAAPSEQQPTYQDIVAGNSLQRIVAAMEANHLRSIADTTRLLDFGALEAAVAALDRARRIDLYGVATSGIVAQDAYQKLIRIGKEANAFSDPHLQITSASNLGPGDVALAISYSGATQETLDALVCAKAQGATTISLTKYGANPLADAADIALFASSLEEGMRRGDMASRIAQLHVIDILFIGLVSSRFDAYVPKLEQTYVNVKHFRKTKGR</sequence>
<keyword evidence="2" id="KW-0238">DNA-binding</keyword>
<dbReference type="Pfam" id="PF01418">
    <property type="entry name" value="HTH_6"/>
    <property type="match status" value="1"/>
</dbReference>
<protein>
    <submittedName>
        <fullName evidence="6">MurR/RpiR family transcriptional regulator</fullName>
    </submittedName>
</protein>
<dbReference type="InterPro" id="IPR000281">
    <property type="entry name" value="HTH_RpiR"/>
</dbReference>
<dbReference type="CDD" id="cd05013">
    <property type="entry name" value="SIS_RpiR"/>
    <property type="match status" value="1"/>
</dbReference>